<gene>
    <name evidence="2" type="ORF">AcetOrient_orf00112p</name>
</gene>
<evidence type="ECO:0000313" key="3">
    <source>
        <dbReference type="Proteomes" id="UP000270034"/>
    </source>
</evidence>
<protein>
    <submittedName>
        <fullName evidence="2">Unnamed protein product</fullName>
    </submittedName>
</protein>
<keyword evidence="2" id="KW-0614">Plasmid</keyword>
<accession>A0A252BZU6</accession>
<dbReference type="Proteomes" id="UP000270034">
    <property type="component" value="Plasmid pAOF1"/>
</dbReference>
<dbReference type="EMBL" id="AP018516">
    <property type="protein sequence ID" value="BBC81769.1"/>
    <property type="molecule type" value="Genomic_DNA"/>
</dbReference>
<keyword evidence="1" id="KW-1133">Transmembrane helix</keyword>
<geneLocation type="plasmid" evidence="3">
    <name>paof1 fan1 dna</name>
</geneLocation>
<organism evidence="2 3">
    <name type="scientific">Acetobacter orientalis</name>
    <dbReference type="NCBI Taxonomy" id="146474"/>
    <lineage>
        <taxon>Bacteria</taxon>
        <taxon>Pseudomonadati</taxon>
        <taxon>Pseudomonadota</taxon>
        <taxon>Alphaproteobacteria</taxon>
        <taxon>Acetobacterales</taxon>
        <taxon>Acetobacteraceae</taxon>
        <taxon>Acetobacter</taxon>
    </lineage>
</organism>
<keyword evidence="1" id="KW-0472">Membrane</keyword>
<name>A0A252BZU6_9PROT</name>
<evidence type="ECO:0000313" key="2">
    <source>
        <dbReference type="EMBL" id="BBC81769.1"/>
    </source>
</evidence>
<evidence type="ECO:0000256" key="1">
    <source>
        <dbReference type="SAM" id="Phobius"/>
    </source>
</evidence>
<dbReference type="AlphaFoldDB" id="A0A252BZU6"/>
<feature type="transmembrane region" description="Helical" evidence="1">
    <location>
        <begin position="56"/>
        <end position="75"/>
    </location>
</feature>
<reference evidence="2 3" key="1">
    <citation type="submission" date="2018-02" db="EMBL/GenBank/DDBJ databases">
        <title>Acetobacter orientalis genome.</title>
        <authorList>
            <person name="Nakashima N."/>
            <person name="Tamura T."/>
        </authorList>
    </citation>
    <scope>NUCLEOTIDE SEQUENCE [LARGE SCALE GENOMIC DNA]</scope>
    <source>
        <strain evidence="2 3">FAN1</strain>
        <plasmid evidence="3">paof1 fan1 dna</plasmid>
    </source>
</reference>
<keyword evidence="1" id="KW-0812">Transmembrane</keyword>
<sequence length="82" mass="9737">MLDQFIDDQEKQLFSAQFDQKMQRGQLRRLSLAAHRSFAHPIWFAVTTIWEKHTNLIIFSILIVVVLVSTWKYIVEILHNVL</sequence>
<proteinExistence type="predicted"/>
<dbReference type="KEGG" id="aot:AcetOri_orf00112p"/>